<evidence type="ECO:0000256" key="5">
    <source>
        <dbReference type="ARBA" id="ARBA00022807"/>
    </source>
</evidence>
<keyword evidence="4 9" id="KW-0378">Hydrolase</keyword>
<dbReference type="Proteomes" id="UP000214600">
    <property type="component" value="Unassembled WGS sequence"/>
</dbReference>
<dbReference type="GO" id="GO:0008270">
    <property type="term" value="F:zinc ion binding"/>
    <property type="evidence" value="ECO:0007669"/>
    <property type="project" value="TreeGrafter"/>
</dbReference>
<dbReference type="InterPro" id="IPR000064">
    <property type="entry name" value="NLP_P60_dom"/>
</dbReference>
<dbReference type="OrthoDB" id="1494599at2"/>
<dbReference type="Pfam" id="PF14464">
    <property type="entry name" value="Prok-JAB"/>
    <property type="match status" value="1"/>
</dbReference>
<keyword evidence="2" id="KW-0645">Protease</keyword>
<dbReference type="PANTHER" id="PTHR34858">
    <property type="entry name" value="CYSO-CYSTEINE PEPTIDASE"/>
    <property type="match status" value="1"/>
</dbReference>
<dbReference type="GO" id="GO:0008234">
    <property type="term" value="F:cysteine-type peptidase activity"/>
    <property type="evidence" value="ECO:0007669"/>
    <property type="project" value="UniProtKB-KW"/>
</dbReference>
<dbReference type="InterPro" id="IPR038765">
    <property type="entry name" value="Papain-like_cys_pep_sf"/>
</dbReference>
<keyword evidence="6" id="KW-0862">Zinc</keyword>
<dbReference type="Gene3D" id="3.40.140.10">
    <property type="entry name" value="Cytidine Deaminase, domain 2"/>
    <property type="match status" value="1"/>
</dbReference>
<evidence type="ECO:0000256" key="6">
    <source>
        <dbReference type="ARBA" id="ARBA00022833"/>
    </source>
</evidence>
<dbReference type="PROSITE" id="PS51935">
    <property type="entry name" value="NLPC_P60"/>
    <property type="match status" value="1"/>
</dbReference>
<evidence type="ECO:0000256" key="7">
    <source>
        <dbReference type="ARBA" id="ARBA00023049"/>
    </source>
</evidence>
<name>A0A228III4_9BURK</name>
<comment type="similarity">
    <text evidence="1">Belongs to the peptidase C40 family.</text>
</comment>
<dbReference type="RefSeq" id="WP_089452145.1">
    <property type="nucleotide sequence ID" value="NZ_NKFA01000008.1"/>
</dbReference>
<reference evidence="10" key="1">
    <citation type="submission" date="2017-06" db="EMBL/GenBank/DDBJ databases">
        <authorList>
            <person name="LiPuma J."/>
            <person name="Spilker T."/>
        </authorList>
    </citation>
    <scope>NUCLEOTIDE SEQUENCE [LARGE SCALE GENOMIC DNA]</scope>
    <source>
        <strain evidence="10">AU17325</strain>
    </source>
</reference>
<evidence type="ECO:0000256" key="3">
    <source>
        <dbReference type="ARBA" id="ARBA00022723"/>
    </source>
</evidence>
<dbReference type="AlphaFoldDB" id="A0A228III4"/>
<dbReference type="SUPFAM" id="SSF102712">
    <property type="entry name" value="JAB1/MPN domain"/>
    <property type="match status" value="1"/>
</dbReference>
<accession>A0A228III4</accession>
<sequence length="243" mass="26763">MIESGLREDIARHALTQYPDECCGLIVSGQYIPCRNTSPTPRDAFAIAPDEYAAAEDIGPIQAIVHSHPGASAQPSQADLSACEDGGVPQWIIVSLGAQADGSIAVDDWCEFSPSGYEAPLVGCEFSHGTNDCYGLVRRYYKQVRGVTLSDFPRSGEWWKDGVSDLYTQHYAEAGFRSIGRTADFQVGDVLLMKIRSPNDVPNHAAIYTGDDEILHHLWGEASRHDSLPRYLPFLTNVLRYKD</sequence>
<dbReference type="InterPro" id="IPR028090">
    <property type="entry name" value="JAB_dom_prok"/>
</dbReference>
<keyword evidence="5" id="KW-0788">Thiol protease</keyword>
<feature type="domain" description="NlpC/P60" evidence="8">
    <location>
        <begin position="99"/>
        <end position="243"/>
    </location>
</feature>
<dbReference type="Pfam" id="PF00877">
    <property type="entry name" value="NLPC_P60"/>
    <property type="match status" value="1"/>
</dbReference>
<organism evidence="9 10">
    <name type="scientific">Burkholderia aenigmatica</name>
    <dbReference type="NCBI Taxonomy" id="2015348"/>
    <lineage>
        <taxon>Bacteria</taxon>
        <taxon>Pseudomonadati</taxon>
        <taxon>Pseudomonadota</taxon>
        <taxon>Betaproteobacteria</taxon>
        <taxon>Burkholderiales</taxon>
        <taxon>Burkholderiaceae</taxon>
        <taxon>Burkholderia</taxon>
        <taxon>Burkholderia cepacia complex</taxon>
    </lineage>
</organism>
<dbReference type="Gene3D" id="3.90.1720.10">
    <property type="entry name" value="endopeptidase domain like (from Nostoc punctiforme)"/>
    <property type="match status" value="1"/>
</dbReference>
<dbReference type="GO" id="GO:0008235">
    <property type="term" value="F:metalloexopeptidase activity"/>
    <property type="evidence" value="ECO:0007669"/>
    <property type="project" value="TreeGrafter"/>
</dbReference>
<comment type="caution">
    <text evidence="9">The sequence shown here is derived from an EMBL/GenBank/DDBJ whole genome shotgun (WGS) entry which is preliminary data.</text>
</comment>
<evidence type="ECO:0000313" key="9">
    <source>
        <dbReference type="EMBL" id="OXI42116.1"/>
    </source>
</evidence>
<keyword evidence="7" id="KW-0482">Metalloprotease</keyword>
<reference evidence="9 10" key="2">
    <citation type="submission" date="2017-08" db="EMBL/GenBank/DDBJ databases">
        <title>WGS of novel Burkholderia cepaca complex species.</title>
        <authorList>
            <person name="Lipuma J."/>
            <person name="Spilker T."/>
        </authorList>
    </citation>
    <scope>NUCLEOTIDE SEQUENCE [LARGE SCALE GENOMIC DNA]</scope>
    <source>
        <strain evidence="9 10">AU17325</strain>
    </source>
</reference>
<dbReference type="InterPro" id="IPR051929">
    <property type="entry name" value="VirAsm_ModProt"/>
</dbReference>
<dbReference type="CDD" id="cd08073">
    <property type="entry name" value="MPN_NLPC_P60"/>
    <property type="match status" value="1"/>
</dbReference>
<dbReference type="PANTHER" id="PTHR34858:SF1">
    <property type="entry name" value="CYSO-CYSTEINE PEPTIDASE"/>
    <property type="match status" value="1"/>
</dbReference>
<evidence type="ECO:0000256" key="2">
    <source>
        <dbReference type="ARBA" id="ARBA00022670"/>
    </source>
</evidence>
<evidence type="ECO:0000256" key="1">
    <source>
        <dbReference type="ARBA" id="ARBA00007074"/>
    </source>
</evidence>
<dbReference type="EMBL" id="NKFA01000008">
    <property type="protein sequence ID" value="OXI42116.1"/>
    <property type="molecule type" value="Genomic_DNA"/>
</dbReference>
<gene>
    <name evidence="9" type="ORF">CFB84_23010</name>
</gene>
<dbReference type="SUPFAM" id="SSF54001">
    <property type="entry name" value="Cysteine proteinases"/>
    <property type="match status" value="1"/>
</dbReference>
<keyword evidence="3" id="KW-0479">Metal-binding</keyword>
<protein>
    <submittedName>
        <fullName evidence="9">Hydrolase Nlp/P60</fullName>
    </submittedName>
</protein>
<evidence type="ECO:0000259" key="8">
    <source>
        <dbReference type="PROSITE" id="PS51935"/>
    </source>
</evidence>
<proteinExistence type="inferred from homology"/>
<evidence type="ECO:0000256" key="4">
    <source>
        <dbReference type="ARBA" id="ARBA00022801"/>
    </source>
</evidence>
<dbReference type="GO" id="GO:0006508">
    <property type="term" value="P:proteolysis"/>
    <property type="evidence" value="ECO:0007669"/>
    <property type="project" value="UniProtKB-KW"/>
</dbReference>
<evidence type="ECO:0000313" key="10">
    <source>
        <dbReference type="Proteomes" id="UP000214600"/>
    </source>
</evidence>